<dbReference type="AlphaFoldDB" id="A0A4C1WTY5"/>
<dbReference type="EMBL" id="BGZK01000629">
    <property type="protein sequence ID" value="GBP53607.1"/>
    <property type="molecule type" value="Genomic_DNA"/>
</dbReference>
<reference evidence="2 3" key="1">
    <citation type="journal article" date="2019" name="Commun. Biol.">
        <title>The bagworm genome reveals a unique fibroin gene that provides high tensile strength.</title>
        <authorList>
            <person name="Kono N."/>
            <person name="Nakamura H."/>
            <person name="Ohtoshi R."/>
            <person name="Tomita M."/>
            <person name="Numata K."/>
            <person name="Arakawa K."/>
        </authorList>
    </citation>
    <scope>NUCLEOTIDE SEQUENCE [LARGE SCALE GENOMIC DNA]</scope>
</reference>
<evidence type="ECO:0000313" key="3">
    <source>
        <dbReference type="Proteomes" id="UP000299102"/>
    </source>
</evidence>
<keyword evidence="3" id="KW-1185">Reference proteome</keyword>
<accession>A0A4C1WTY5</accession>
<proteinExistence type="predicted"/>
<sequence length="114" mass="12365">MLPMGPRVATKRQVKSATMSVAPPPSVAEISAEADEGTSIANSGPADLIQRILTAIKSINTIVTGTASEQNRIKQNGYQSYCGFRAKYFGNLGGLTSQNYRQQLKLKLHVQKQK</sequence>
<name>A0A4C1WTY5_EUMVA</name>
<organism evidence="2 3">
    <name type="scientific">Eumeta variegata</name>
    <name type="common">Bagworm moth</name>
    <name type="synonym">Eumeta japonica</name>
    <dbReference type="NCBI Taxonomy" id="151549"/>
    <lineage>
        <taxon>Eukaryota</taxon>
        <taxon>Metazoa</taxon>
        <taxon>Ecdysozoa</taxon>
        <taxon>Arthropoda</taxon>
        <taxon>Hexapoda</taxon>
        <taxon>Insecta</taxon>
        <taxon>Pterygota</taxon>
        <taxon>Neoptera</taxon>
        <taxon>Endopterygota</taxon>
        <taxon>Lepidoptera</taxon>
        <taxon>Glossata</taxon>
        <taxon>Ditrysia</taxon>
        <taxon>Tineoidea</taxon>
        <taxon>Psychidae</taxon>
        <taxon>Oiketicinae</taxon>
        <taxon>Eumeta</taxon>
    </lineage>
</organism>
<protein>
    <submittedName>
        <fullName evidence="2">Uncharacterized protein</fullName>
    </submittedName>
</protein>
<feature type="region of interest" description="Disordered" evidence="1">
    <location>
        <begin position="1"/>
        <end position="22"/>
    </location>
</feature>
<evidence type="ECO:0000313" key="2">
    <source>
        <dbReference type="EMBL" id="GBP53607.1"/>
    </source>
</evidence>
<gene>
    <name evidence="2" type="ORF">EVAR_79824_1</name>
</gene>
<evidence type="ECO:0000256" key="1">
    <source>
        <dbReference type="SAM" id="MobiDB-lite"/>
    </source>
</evidence>
<dbReference type="Proteomes" id="UP000299102">
    <property type="component" value="Unassembled WGS sequence"/>
</dbReference>
<comment type="caution">
    <text evidence="2">The sequence shown here is derived from an EMBL/GenBank/DDBJ whole genome shotgun (WGS) entry which is preliminary data.</text>
</comment>